<dbReference type="InterPro" id="IPR004175">
    <property type="entry name" value="RNA_CPDase"/>
</dbReference>
<evidence type="ECO:0000313" key="3">
    <source>
        <dbReference type="Proteomes" id="UP000176725"/>
    </source>
</evidence>
<dbReference type="Gene3D" id="3.90.1140.10">
    <property type="entry name" value="Cyclic phosphodiesterase"/>
    <property type="match status" value="1"/>
</dbReference>
<dbReference type="AlphaFoldDB" id="A0A1F8BP60"/>
<dbReference type="GO" id="GO:0004113">
    <property type="term" value="F:2',3'-cyclic-nucleotide 3'-phosphodiesterase activity"/>
    <property type="evidence" value="ECO:0007669"/>
    <property type="project" value="InterPro"/>
</dbReference>
<keyword evidence="2" id="KW-0436">Ligase</keyword>
<dbReference type="GO" id="GO:0008664">
    <property type="term" value="F:RNA 2',3'-cyclic 3'-phosphodiesterase activity"/>
    <property type="evidence" value="ECO:0007669"/>
    <property type="project" value="InterPro"/>
</dbReference>
<evidence type="ECO:0000256" key="1">
    <source>
        <dbReference type="ARBA" id="ARBA00022801"/>
    </source>
</evidence>
<dbReference type="NCBIfam" id="TIGR02258">
    <property type="entry name" value="2_5_ligase"/>
    <property type="match status" value="1"/>
</dbReference>
<dbReference type="SUPFAM" id="SSF55144">
    <property type="entry name" value="LigT-like"/>
    <property type="match status" value="1"/>
</dbReference>
<dbReference type="STRING" id="1802521.A2893_05445"/>
<dbReference type="PANTHER" id="PTHR35561">
    <property type="entry name" value="RNA 2',3'-CYCLIC PHOSPHODIESTERASE"/>
    <property type="match status" value="1"/>
</dbReference>
<gene>
    <name evidence="2" type="ORF">A2893_05445</name>
</gene>
<dbReference type="EMBL" id="MGHH01000007">
    <property type="protein sequence ID" value="OGM65068.1"/>
    <property type="molecule type" value="Genomic_DNA"/>
</dbReference>
<dbReference type="Proteomes" id="UP000176725">
    <property type="component" value="Unassembled WGS sequence"/>
</dbReference>
<organism evidence="2 3">
    <name type="scientific">Candidatus Woesebacteria bacterium RIFCSPLOWO2_01_FULL_39_25</name>
    <dbReference type="NCBI Taxonomy" id="1802521"/>
    <lineage>
        <taxon>Bacteria</taxon>
        <taxon>Candidatus Woeseibacteriota</taxon>
    </lineage>
</organism>
<accession>A0A1F8BP60</accession>
<protein>
    <submittedName>
        <fullName evidence="2">2'-5' RNA ligase</fullName>
    </submittedName>
</protein>
<name>A0A1F8BP60_9BACT</name>
<dbReference type="GO" id="GO:0016874">
    <property type="term" value="F:ligase activity"/>
    <property type="evidence" value="ECO:0007669"/>
    <property type="project" value="UniProtKB-KW"/>
</dbReference>
<sequence>MKKRVFIGIPASSLLKKEILNWQKFYLNGYRVRRIEPQNLHITLIPPWYEQNLDDVIKKLVSFKKLAKPFPILFSKVELGPKGQKKRLVWLHSETPRQLTNLQVELYDVFKYKFKYKQERQFITHLTIMRWNPKKMKVNKQHFPEISWKMAVDRICLYESKLTPKGAQYDILSEHKLK</sequence>
<dbReference type="Pfam" id="PF13563">
    <property type="entry name" value="2_5_RNA_ligase2"/>
    <property type="match status" value="1"/>
</dbReference>
<proteinExistence type="predicted"/>
<reference evidence="2 3" key="1">
    <citation type="journal article" date="2016" name="Nat. Commun.">
        <title>Thousands of microbial genomes shed light on interconnected biogeochemical processes in an aquifer system.</title>
        <authorList>
            <person name="Anantharaman K."/>
            <person name="Brown C.T."/>
            <person name="Hug L.A."/>
            <person name="Sharon I."/>
            <person name="Castelle C.J."/>
            <person name="Probst A.J."/>
            <person name="Thomas B.C."/>
            <person name="Singh A."/>
            <person name="Wilkins M.J."/>
            <person name="Karaoz U."/>
            <person name="Brodie E.L."/>
            <person name="Williams K.H."/>
            <person name="Hubbard S.S."/>
            <person name="Banfield J.F."/>
        </authorList>
    </citation>
    <scope>NUCLEOTIDE SEQUENCE [LARGE SCALE GENOMIC DNA]</scope>
</reference>
<dbReference type="PANTHER" id="PTHR35561:SF1">
    <property type="entry name" value="RNA 2',3'-CYCLIC PHOSPHODIESTERASE"/>
    <property type="match status" value="1"/>
</dbReference>
<comment type="caution">
    <text evidence="2">The sequence shown here is derived from an EMBL/GenBank/DDBJ whole genome shotgun (WGS) entry which is preliminary data.</text>
</comment>
<evidence type="ECO:0000313" key="2">
    <source>
        <dbReference type="EMBL" id="OGM65068.1"/>
    </source>
</evidence>
<keyword evidence="1" id="KW-0378">Hydrolase</keyword>
<dbReference type="InterPro" id="IPR009097">
    <property type="entry name" value="Cyclic_Pdiesterase"/>
</dbReference>